<comment type="catalytic activity">
    <reaction evidence="1">
        <text>ATP + protein L-histidine = ADP + protein N-phospho-L-histidine.</text>
        <dbReference type="EC" id="2.7.13.3"/>
    </reaction>
</comment>
<reference evidence="17" key="1">
    <citation type="journal article" date="2019" name="Int. J. Syst. Evol. Microbiol.">
        <title>The Global Catalogue of Microorganisms (GCM) 10K type strain sequencing project: providing services to taxonomists for standard genome sequencing and annotation.</title>
        <authorList>
            <consortium name="The Broad Institute Genomics Platform"/>
            <consortium name="The Broad Institute Genome Sequencing Center for Infectious Disease"/>
            <person name="Wu L."/>
            <person name="Ma J."/>
        </authorList>
    </citation>
    <scope>NUCLEOTIDE SEQUENCE [LARGE SCALE GENOMIC DNA]</scope>
    <source>
        <strain evidence="17">KCTC 42143</strain>
    </source>
</reference>
<dbReference type="InterPro" id="IPR003594">
    <property type="entry name" value="HATPase_dom"/>
</dbReference>
<dbReference type="InterPro" id="IPR036890">
    <property type="entry name" value="HATPase_C_sf"/>
</dbReference>
<feature type="transmembrane region" description="Helical" evidence="13">
    <location>
        <begin position="291"/>
        <end position="315"/>
    </location>
</feature>
<evidence type="ECO:0000256" key="7">
    <source>
        <dbReference type="ARBA" id="ARBA00022692"/>
    </source>
</evidence>
<keyword evidence="12" id="KW-0175">Coiled coil</keyword>
<evidence type="ECO:0000256" key="11">
    <source>
        <dbReference type="ARBA" id="ARBA00023136"/>
    </source>
</evidence>
<keyword evidence="4" id="KW-1003">Cell membrane</keyword>
<dbReference type="Proteomes" id="UP001597285">
    <property type="component" value="Unassembled WGS sequence"/>
</dbReference>
<dbReference type="InterPro" id="IPR033479">
    <property type="entry name" value="dCache_1"/>
</dbReference>
<evidence type="ECO:0000256" key="10">
    <source>
        <dbReference type="ARBA" id="ARBA00023012"/>
    </source>
</evidence>
<evidence type="ECO:0000259" key="15">
    <source>
        <dbReference type="PROSITE" id="PS50885"/>
    </source>
</evidence>
<keyword evidence="6 16" id="KW-0808">Transferase</keyword>
<evidence type="ECO:0000256" key="3">
    <source>
        <dbReference type="ARBA" id="ARBA00012438"/>
    </source>
</evidence>
<accession>A0ABW4NK78</accession>
<dbReference type="SMART" id="SM00387">
    <property type="entry name" value="HATPase_c"/>
    <property type="match status" value="1"/>
</dbReference>
<dbReference type="SUPFAM" id="SSF55874">
    <property type="entry name" value="ATPase domain of HSP90 chaperone/DNA topoisomerase II/histidine kinase"/>
    <property type="match status" value="1"/>
</dbReference>
<proteinExistence type="predicted"/>
<dbReference type="PANTHER" id="PTHR34220:SF7">
    <property type="entry name" value="SENSOR HISTIDINE KINASE YPDA"/>
    <property type="match status" value="1"/>
</dbReference>
<evidence type="ECO:0000256" key="2">
    <source>
        <dbReference type="ARBA" id="ARBA00004651"/>
    </source>
</evidence>
<dbReference type="Pfam" id="PF06580">
    <property type="entry name" value="His_kinase"/>
    <property type="match status" value="1"/>
</dbReference>
<protein>
    <recommendedName>
        <fullName evidence="3">histidine kinase</fullName>
        <ecNumber evidence="3">2.7.13.3</ecNumber>
    </recommendedName>
</protein>
<evidence type="ECO:0000313" key="16">
    <source>
        <dbReference type="EMBL" id="MFD1798681.1"/>
    </source>
</evidence>
<keyword evidence="17" id="KW-1185">Reference proteome</keyword>
<keyword evidence="11 13" id="KW-0472">Membrane</keyword>
<dbReference type="EMBL" id="JBHUFF010000008">
    <property type="protein sequence ID" value="MFD1798681.1"/>
    <property type="molecule type" value="Genomic_DNA"/>
</dbReference>
<keyword evidence="8 16" id="KW-0418">Kinase</keyword>
<evidence type="ECO:0000313" key="17">
    <source>
        <dbReference type="Proteomes" id="UP001597285"/>
    </source>
</evidence>
<keyword evidence="5" id="KW-0597">Phosphoprotein</keyword>
<evidence type="ECO:0000256" key="12">
    <source>
        <dbReference type="SAM" id="Coils"/>
    </source>
</evidence>
<organism evidence="16 17">
    <name type="scientific">Carnobacterium antarcticum</name>
    <dbReference type="NCBI Taxonomy" id="2126436"/>
    <lineage>
        <taxon>Bacteria</taxon>
        <taxon>Bacillati</taxon>
        <taxon>Bacillota</taxon>
        <taxon>Bacilli</taxon>
        <taxon>Lactobacillales</taxon>
        <taxon>Carnobacteriaceae</taxon>
        <taxon>Carnobacterium</taxon>
    </lineage>
</organism>
<dbReference type="PROSITE" id="PS50109">
    <property type="entry name" value="HIS_KIN"/>
    <property type="match status" value="1"/>
</dbReference>
<dbReference type="InterPro" id="IPR005467">
    <property type="entry name" value="His_kinase_dom"/>
</dbReference>
<dbReference type="Pfam" id="PF02518">
    <property type="entry name" value="HATPase_c"/>
    <property type="match status" value="1"/>
</dbReference>
<dbReference type="InterPro" id="IPR003660">
    <property type="entry name" value="HAMP_dom"/>
</dbReference>
<dbReference type="Gene3D" id="6.10.340.10">
    <property type="match status" value="1"/>
</dbReference>
<dbReference type="InterPro" id="IPR050640">
    <property type="entry name" value="Bact_2-comp_sensor_kinase"/>
</dbReference>
<keyword evidence="9 13" id="KW-1133">Transmembrane helix</keyword>
<dbReference type="GO" id="GO:0004673">
    <property type="term" value="F:protein histidine kinase activity"/>
    <property type="evidence" value="ECO:0007669"/>
    <property type="project" value="UniProtKB-EC"/>
</dbReference>
<feature type="transmembrane region" description="Helical" evidence="13">
    <location>
        <begin position="21"/>
        <end position="46"/>
    </location>
</feature>
<dbReference type="InterPro" id="IPR004358">
    <property type="entry name" value="Sig_transdc_His_kin-like_C"/>
</dbReference>
<dbReference type="Pfam" id="PF02743">
    <property type="entry name" value="dCache_1"/>
    <property type="match status" value="1"/>
</dbReference>
<evidence type="ECO:0000256" key="6">
    <source>
        <dbReference type="ARBA" id="ARBA00022679"/>
    </source>
</evidence>
<evidence type="ECO:0000256" key="9">
    <source>
        <dbReference type="ARBA" id="ARBA00022989"/>
    </source>
</evidence>
<evidence type="ECO:0000256" key="1">
    <source>
        <dbReference type="ARBA" id="ARBA00000085"/>
    </source>
</evidence>
<evidence type="ECO:0000256" key="4">
    <source>
        <dbReference type="ARBA" id="ARBA00022475"/>
    </source>
</evidence>
<dbReference type="Gene3D" id="3.30.565.10">
    <property type="entry name" value="Histidine kinase-like ATPase, C-terminal domain"/>
    <property type="match status" value="1"/>
</dbReference>
<dbReference type="Gene3D" id="3.30.450.20">
    <property type="entry name" value="PAS domain"/>
    <property type="match status" value="1"/>
</dbReference>
<feature type="domain" description="HAMP" evidence="15">
    <location>
        <begin position="312"/>
        <end position="364"/>
    </location>
</feature>
<dbReference type="InterPro" id="IPR010559">
    <property type="entry name" value="Sig_transdc_His_kin_internal"/>
</dbReference>
<sequence>MIRTIKQILKTVIERFKSLRIILALSLGVISIFTILLFAGFLSVTFKETLINTTKTTTQQSVVQSSITLANEIDNMTGMAYGILDELKSSTLQKNEIAELLGISYRLNRNVVSIGLINATGQLVDYAPSQYTPKKGANVYEQDWFQEDLTPNQFSFSSPHVQNLFEKNDHWVLSVTAPVIVDKEEYLLLIDFNFNSLGSYFDKVSIGKRGYSFIVDSQNTLVYHPQQQTRQINAKEENLDFIIDKPDGVYITANKKDTVAIASVSSTGWKIIGVSYLQESIKEAMQEVQGYMLWVFFVIVSLIVLISIGVSKYIAQPITNMVKVMRNSDENQFDVYTDETRFTEVQQLSGSYNHLIDHVKTLMLQVKEEQEELRKSEMNVLQAQINPHFLYNTLESILWMSERGNNKGASEMVAALGKLLRISLSKGNDFISLRHELAHAESYLTIQQIRYKNQFQYSFEVDDTILDCLTVKIILQPFLENALYHGIERMVDEGHIAIKVFDKQTKILIQIIDDGIGILPETLNEIEAGKNSGKVGIGIRNVHQRIQIYFGKEYGVEVKSEMDEGTTINIWLPKIVREEKGKEE</sequence>
<evidence type="ECO:0000256" key="8">
    <source>
        <dbReference type="ARBA" id="ARBA00022777"/>
    </source>
</evidence>
<dbReference type="PRINTS" id="PR00344">
    <property type="entry name" value="BCTRLSENSOR"/>
</dbReference>
<dbReference type="CDD" id="cd18773">
    <property type="entry name" value="PDC1_HK_sensor"/>
    <property type="match status" value="1"/>
</dbReference>
<dbReference type="PROSITE" id="PS50885">
    <property type="entry name" value="HAMP"/>
    <property type="match status" value="1"/>
</dbReference>
<dbReference type="PANTHER" id="PTHR34220">
    <property type="entry name" value="SENSOR HISTIDINE KINASE YPDA"/>
    <property type="match status" value="1"/>
</dbReference>
<comment type="subcellular location">
    <subcellularLocation>
        <location evidence="2">Cell membrane</location>
        <topology evidence="2">Multi-pass membrane protein</topology>
    </subcellularLocation>
</comment>
<evidence type="ECO:0000256" key="13">
    <source>
        <dbReference type="SAM" id="Phobius"/>
    </source>
</evidence>
<keyword evidence="7 13" id="KW-0812">Transmembrane</keyword>
<gene>
    <name evidence="16" type="ORF">ACFSBK_02250</name>
</gene>
<dbReference type="RefSeq" id="WP_058919093.1">
    <property type="nucleotide sequence ID" value="NZ_JBHSQC010000015.1"/>
</dbReference>
<feature type="coiled-coil region" evidence="12">
    <location>
        <begin position="359"/>
        <end position="386"/>
    </location>
</feature>
<dbReference type="EC" id="2.7.13.3" evidence="3"/>
<evidence type="ECO:0000256" key="5">
    <source>
        <dbReference type="ARBA" id="ARBA00022553"/>
    </source>
</evidence>
<feature type="domain" description="Histidine kinase" evidence="14">
    <location>
        <begin position="474"/>
        <end position="576"/>
    </location>
</feature>
<evidence type="ECO:0000259" key="14">
    <source>
        <dbReference type="PROSITE" id="PS50109"/>
    </source>
</evidence>
<comment type="caution">
    <text evidence="16">The sequence shown here is derived from an EMBL/GenBank/DDBJ whole genome shotgun (WGS) entry which is preliminary data.</text>
</comment>
<name>A0ABW4NK78_9LACT</name>
<keyword evidence="10" id="KW-0902">Two-component regulatory system</keyword>